<feature type="region of interest" description="Disordered" evidence="1">
    <location>
        <begin position="75"/>
        <end position="113"/>
    </location>
</feature>
<dbReference type="RefSeq" id="WP_349083514.1">
    <property type="nucleotide sequence ID" value="NZ_JBBNFW010000164.1"/>
</dbReference>
<organism evidence="2 3">
    <name type="scientific">Blautia acetigignens</name>
    <dbReference type="NCBI Taxonomy" id="2981783"/>
    <lineage>
        <taxon>Bacteria</taxon>
        <taxon>Bacillati</taxon>
        <taxon>Bacillota</taxon>
        <taxon>Clostridia</taxon>
        <taxon>Lachnospirales</taxon>
        <taxon>Lachnospiraceae</taxon>
        <taxon>Blautia</taxon>
    </lineage>
</organism>
<evidence type="ECO:0008006" key="4">
    <source>
        <dbReference type="Google" id="ProtNLM"/>
    </source>
</evidence>
<keyword evidence="3" id="KW-1185">Reference proteome</keyword>
<dbReference type="EMBL" id="JBBNFW010000164">
    <property type="protein sequence ID" value="MEQ2413256.1"/>
    <property type="molecule type" value="Genomic_DNA"/>
</dbReference>
<evidence type="ECO:0000313" key="2">
    <source>
        <dbReference type="EMBL" id="MEQ2413256.1"/>
    </source>
</evidence>
<comment type="caution">
    <text evidence="2">The sequence shown here is derived from an EMBL/GenBank/DDBJ whole genome shotgun (WGS) entry which is preliminary data.</text>
</comment>
<accession>A0ABV1CLW3</accession>
<sequence>MKKTVFTGKNAYGLTAGKSGKRGRRKGLVLGICAAILGTAGVTGASQAAWAYAESYTDADGKIVTKIFQNGDMDTVTDESDEVKTDEQGSATESAAEDFTITTVQDGQNPEGKADTEAAENSAVGQIECWAEVDSYLYKALGLEYNEEQKAWMWKGKPVYAIWFADTGLTIYGDVKAEGKNCLHITWESSDGTATFKVQEMTKEELKKAYGTSLAE</sequence>
<evidence type="ECO:0000256" key="1">
    <source>
        <dbReference type="SAM" id="MobiDB-lite"/>
    </source>
</evidence>
<protein>
    <recommendedName>
        <fullName evidence="4">DUF5640 domain-containing protein</fullName>
    </recommendedName>
</protein>
<proteinExistence type="predicted"/>
<evidence type="ECO:0000313" key="3">
    <source>
        <dbReference type="Proteomes" id="UP001470752"/>
    </source>
</evidence>
<dbReference type="Proteomes" id="UP001470752">
    <property type="component" value="Unassembled WGS sequence"/>
</dbReference>
<name>A0ABV1CLW3_9FIRM</name>
<reference evidence="2 3" key="1">
    <citation type="submission" date="2024-04" db="EMBL/GenBank/DDBJ databases">
        <title>Human intestinal bacterial collection.</title>
        <authorList>
            <person name="Pauvert C."/>
            <person name="Hitch T.C.A."/>
            <person name="Clavel T."/>
        </authorList>
    </citation>
    <scope>NUCLEOTIDE SEQUENCE [LARGE SCALE GENOMIC DNA]</scope>
    <source>
        <strain evidence="2 3">CLA-AA-H161</strain>
    </source>
</reference>
<gene>
    <name evidence="2" type="ORF">AAAX94_09515</name>
</gene>